<dbReference type="GO" id="GO:0005829">
    <property type="term" value="C:cytosol"/>
    <property type="evidence" value="ECO:0007669"/>
    <property type="project" value="TreeGrafter"/>
</dbReference>
<dbReference type="GO" id="GO:0003677">
    <property type="term" value="F:DNA binding"/>
    <property type="evidence" value="ECO:0007669"/>
    <property type="project" value="UniProtKB-KW"/>
</dbReference>
<dbReference type="EMBL" id="CAEZWS010000073">
    <property type="protein sequence ID" value="CAB4671893.1"/>
    <property type="molecule type" value="Genomic_DNA"/>
</dbReference>
<dbReference type="CDD" id="cd00093">
    <property type="entry name" value="HTH_XRE"/>
    <property type="match status" value="1"/>
</dbReference>
<dbReference type="EMBL" id="CAFAAR010000045">
    <property type="protein sequence ID" value="CAB4803623.1"/>
    <property type="molecule type" value="Genomic_DNA"/>
</dbReference>
<protein>
    <submittedName>
        <fullName evidence="5">Unannotated protein</fullName>
    </submittedName>
</protein>
<keyword evidence="2" id="KW-0238">DNA-binding</keyword>
<dbReference type="EMBL" id="CAEZZZ010000044">
    <property type="protein sequence ID" value="CAB4780832.1"/>
    <property type="molecule type" value="Genomic_DNA"/>
</dbReference>
<dbReference type="SMART" id="SM00530">
    <property type="entry name" value="HTH_XRE"/>
    <property type="match status" value="1"/>
</dbReference>
<organism evidence="5">
    <name type="scientific">freshwater metagenome</name>
    <dbReference type="NCBI Taxonomy" id="449393"/>
    <lineage>
        <taxon>unclassified sequences</taxon>
        <taxon>metagenomes</taxon>
        <taxon>ecological metagenomes</taxon>
    </lineage>
</organism>
<dbReference type="InterPro" id="IPR010359">
    <property type="entry name" value="IrrE_HExxH"/>
</dbReference>
<comment type="similarity">
    <text evidence="1">Belongs to the short-chain fatty acyl-CoA assimilation regulator (ScfR) family.</text>
</comment>
<dbReference type="SUPFAM" id="SSF47413">
    <property type="entry name" value="lambda repressor-like DNA-binding domains"/>
    <property type="match status" value="1"/>
</dbReference>
<evidence type="ECO:0000313" key="11">
    <source>
        <dbReference type="EMBL" id="CAB5074508.1"/>
    </source>
</evidence>
<dbReference type="PROSITE" id="PS50943">
    <property type="entry name" value="HTH_CROC1"/>
    <property type="match status" value="1"/>
</dbReference>
<dbReference type="InterPro" id="IPR010982">
    <property type="entry name" value="Lambda_DNA-bd_dom_sf"/>
</dbReference>
<name>A0A6J6MHS2_9ZZZZ</name>
<dbReference type="EMBL" id="CAFBMI010000065">
    <property type="protein sequence ID" value="CAB4903069.1"/>
    <property type="molecule type" value="Genomic_DNA"/>
</dbReference>
<dbReference type="EMBL" id="CAFBQZ010000083">
    <property type="protein sequence ID" value="CAB5074508.1"/>
    <property type="molecule type" value="Genomic_DNA"/>
</dbReference>
<evidence type="ECO:0000256" key="1">
    <source>
        <dbReference type="ARBA" id="ARBA00007227"/>
    </source>
</evidence>
<gene>
    <name evidence="4" type="ORF">UFOPK1773_01065</name>
    <name evidence="5" type="ORF">UFOPK2288_01082</name>
    <name evidence="6" type="ORF">UFOPK2589_01039</name>
    <name evidence="7" type="ORF">UFOPK2931_00775</name>
    <name evidence="8" type="ORF">UFOPK3056_00637</name>
    <name evidence="9" type="ORF">UFOPK3558_00785</name>
    <name evidence="10" type="ORF">UFOPK3916_00888</name>
    <name evidence="11" type="ORF">UFOPK4372_00869</name>
</gene>
<evidence type="ECO:0000313" key="10">
    <source>
        <dbReference type="EMBL" id="CAB4978830.1"/>
    </source>
</evidence>
<evidence type="ECO:0000313" key="4">
    <source>
        <dbReference type="EMBL" id="CAB4595355.1"/>
    </source>
</evidence>
<dbReference type="PANTHER" id="PTHR46797">
    <property type="entry name" value="HTH-TYPE TRANSCRIPTIONAL REGULATOR"/>
    <property type="match status" value="1"/>
</dbReference>
<dbReference type="EMBL" id="CAEZUA010000085">
    <property type="protein sequence ID" value="CAB4595355.1"/>
    <property type="molecule type" value="Genomic_DNA"/>
</dbReference>
<dbReference type="EMBL" id="CAFBOE010000087">
    <property type="protein sequence ID" value="CAB4978830.1"/>
    <property type="molecule type" value="Genomic_DNA"/>
</dbReference>
<evidence type="ECO:0000256" key="2">
    <source>
        <dbReference type="ARBA" id="ARBA00023125"/>
    </source>
</evidence>
<dbReference type="InterPro" id="IPR050807">
    <property type="entry name" value="TransReg_Diox_bact_type"/>
</dbReference>
<evidence type="ECO:0000313" key="7">
    <source>
        <dbReference type="EMBL" id="CAB4780832.1"/>
    </source>
</evidence>
<evidence type="ECO:0000313" key="5">
    <source>
        <dbReference type="EMBL" id="CAB4671893.1"/>
    </source>
</evidence>
<dbReference type="Pfam" id="PF01381">
    <property type="entry name" value="HTH_3"/>
    <property type="match status" value="1"/>
</dbReference>
<dbReference type="InterPro" id="IPR001387">
    <property type="entry name" value="Cro/C1-type_HTH"/>
</dbReference>
<proteinExistence type="inferred from homology"/>
<dbReference type="AlphaFoldDB" id="A0A6J6MHS2"/>
<evidence type="ECO:0000313" key="8">
    <source>
        <dbReference type="EMBL" id="CAB4803623.1"/>
    </source>
</evidence>
<dbReference type="EMBL" id="CAEZXT010000080">
    <property type="protein sequence ID" value="CAB4704984.1"/>
    <property type="molecule type" value="Genomic_DNA"/>
</dbReference>
<sequence>MERFPFIDKEEVGDLISGDFDLVALGRWIRHHRKSQGLTLDQLAAMVDASPSHLSLIESGRREARVALLSQIAKSLNVSVSTLMNPQTVDKRTELVISLEHAQRSDLYTSLALQKVRTGPSLPNDALEALVGLHQELVRRSSIAAATPEEARKANSQLRIAMRKRDNYYKEIELEATRILTAVKHQEGPLGERRIRQIAEHLGFELVYVPNLPHSTRSLTDLKNHKIFLPDTGWGDHDPRTIILQALGHQVLQHQPPTNFADFLRQRVEVNYFAAALLISESSAVPLLERAKQGRYIAIEDLRDAYSVSYETAAHRFTNLATEHLGLQVHFLRVHETGTIYKAYENDNLPLPADSLGSIEGQVACRSWAARTCFSEGTPGATYWQYTDTPSGTYWSSAQSERTSSGSYSISVGVKFADTKWFRGRETKNRSKSTCPDPKCCREPLASLQEKWAGFAWPSAHAHSHLLAALPPGTFPGVDSTEVYEFLEGISKK</sequence>
<dbReference type="Pfam" id="PF06114">
    <property type="entry name" value="Peptidase_M78"/>
    <property type="match status" value="1"/>
</dbReference>
<evidence type="ECO:0000259" key="3">
    <source>
        <dbReference type="PROSITE" id="PS50943"/>
    </source>
</evidence>
<accession>A0A6J6MHS2</accession>
<dbReference type="Gene3D" id="1.10.260.40">
    <property type="entry name" value="lambda repressor-like DNA-binding domains"/>
    <property type="match status" value="1"/>
</dbReference>
<reference evidence="5" key="1">
    <citation type="submission" date="2020-05" db="EMBL/GenBank/DDBJ databases">
        <authorList>
            <person name="Chiriac C."/>
            <person name="Salcher M."/>
            <person name="Ghai R."/>
            <person name="Kavagutti S V."/>
        </authorList>
    </citation>
    <scope>NUCLEOTIDE SEQUENCE</scope>
</reference>
<evidence type="ECO:0000313" key="6">
    <source>
        <dbReference type="EMBL" id="CAB4704984.1"/>
    </source>
</evidence>
<dbReference type="GO" id="GO:0003700">
    <property type="term" value="F:DNA-binding transcription factor activity"/>
    <property type="evidence" value="ECO:0007669"/>
    <property type="project" value="TreeGrafter"/>
</dbReference>
<feature type="domain" description="HTH cro/C1-type" evidence="3">
    <location>
        <begin position="29"/>
        <end position="83"/>
    </location>
</feature>
<dbReference type="PANTHER" id="PTHR46797:SF1">
    <property type="entry name" value="METHYLPHOSPHONATE SYNTHASE"/>
    <property type="match status" value="1"/>
</dbReference>
<evidence type="ECO:0000313" key="9">
    <source>
        <dbReference type="EMBL" id="CAB4903069.1"/>
    </source>
</evidence>